<feature type="compositionally biased region" description="Polar residues" evidence="1">
    <location>
        <begin position="205"/>
        <end position="215"/>
    </location>
</feature>
<reference evidence="2 3" key="1">
    <citation type="submission" date="2023-11" db="EMBL/GenBank/DDBJ databases">
        <title>Halocaridina rubra genome assembly.</title>
        <authorList>
            <person name="Smith C."/>
        </authorList>
    </citation>
    <scope>NUCLEOTIDE SEQUENCE [LARGE SCALE GENOMIC DNA]</scope>
    <source>
        <strain evidence="2">EP-1</strain>
        <tissue evidence="2">Whole</tissue>
    </source>
</reference>
<gene>
    <name evidence="2" type="ORF">SK128_001835</name>
</gene>
<accession>A0AAN8X7C9</accession>
<keyword evidence="3" id="KW-1185">Reference proteome</keyword>
<name>A0AAN8X7C9_HALRR</name>
<comment type="caution">
    <text evidence="2">The sequence shown here is derived from an EMBL/GenBank/DDBJ whole genome shotgun (WGS) entry which is preliminary data.</text>
</comment>
<feature type="region of interest" description="Disordered" evidence="1">
    <location>
        <begin position="190"/>
        <end position="236"/>
    </location>
</feature>
<feature type="region of interest" description="Disordered" evidence="1">
    <location>
        <begin position="412"/>
        <end position="461"/>
    </location>
</feature>
<dbReference type="Proteomes" id="UP001381693">
    <property type="component" value="Unassembled WGS sequence"/>
</dbReference>
<proteinExistence type="predicted"/>
<evidence type="ECO:0000313" key="3">
    <source>
        <dbReference type="Proteomes" id="UP001381693"/>
    </source>
</evidence>
<dbReference type="AlphaFoldDB" id="A0AAN8X7C9"/>
<evidence type="ECO:0000256" key="1">
    <source>
        <dbReference type="SAM" id="MobiDB-lite"/>
    </source>
</evidence>
<feature type="compositionally biased region" description="Acidic residues" evidence="1">
    <location>
        <begin position="224"/>
        <end position="236"/>
    </location>
</feature>
<protein>
    <submittedName>
        <fullName evidence="2">Uncharacterized protein</fullName>
    </submittedName>
</protein>
<feature type="compositionally biased region" description="Low complexity" evidence="1">
    <location>
        <begin position="426"/>
        <end position="441"/>
    </location>
</feature>
<sequence length="879" mass="99189">MTSYLKDLLDWVWQIIATWLTVVIKAASLPICTEEPTTIVISTADPEMAFDKEAFQEEALNSSQNSNASTEIKKMSTSFSVANASDITVSSVQINHDDVGRREDNIPPIEAYDIKIISPGSCLEETNIKKHESESHVTETDDEIVIEDLFSSHSAIEELLSTYSYSTDEEEKRENGNIERDVLQVEVEGSTTSDIDDDANHSKTRNSNVDTTCQSDENRRNVINEDDDDHDSDVDWQESYSDDKNFILLLKLISNVNFREVLTPQYYCLNFKTSTPLPTEKIYTALKQLRRLLPWIGIGLRKQRKDSWVCLYPEDHIDYQVVDDEESVWNIINNTQSQFCYTDNSCLSTFRLMEARPCSQCRTLAVDSQESSAVTRLKSGSGVPLLTKPTSSACKRDEIILNVTDSRVIGRLSHSHPETSNGDFDTSSSTGTLSSEKSSLLDGQSDIVVPSTSNMPPDSINENEKRTFYHLIYSIPLPLANEATAQLVCDNFIKELNCEIQRSNNEKTLNVEKGAECDTDITSNENDTDKSVSDESSDHCDNYVSVQSCDTALVLNNTSCNDIRDECVSKLISNNSHIQKSVNITDTLKDQGSRDIKGIIKNQLSAIENAFTAFEDCPDINQRKIFNNNNPNAIDRNSPYIERVLETFYTKNFVNRCKQEQVTYVSAFVMCMNVAAANFLVKRRNYDEYQGMKIGYNISVHQNFEDLTDYEWQDRDNDQESTEEEVRKPSCCVPETVCLVTKSGDAYSKFWERVQLVNQRYGVMCSVSTPCSQKIPNGRDVEETEENFSSICHPSATLGIINIKSDISRFSRQGEHLEVLSLQKFSSLSNFFIANTISLNLSGNHLKFSLSNQGQFVSHRTAHYFADEILTVLKNALTT</sequence>
<organism evidence="2 3">
    <name type="scientific">Halocaridina rubra</name>
    <name type="common">Hawaiian red shrimp</name>
    <dbReference type="NCBI Taxonomy" id="373956"/>
    <lineage>
        <taxon>Eukaryota</taxon>
        <taxon>Metazoa</taxon>
        <taxon>Ecdysozoa</taxon>
        <taxon>Arthropoda</taxon>
        <taxon>Crustacea</taxon>
        <taxon>Multicrustacea</taxon>
        <taxon>Malacostraca</taxon>
        <taxon>Eumalacostraca</taxon>
        <taxon>Eucarida</taxon>
        <taxon>Decapoda</taxon>
        <taxon>Pleocyemata</taxon>
        <taxon>Caridea</taxon>
        <taxon>Atyoidea</taxon>
        <taxon>Atyidae</taxon>
        <taxon>Halocaridina</taxon>
    </lineage>
</organism>
<evidence type="ECO:0000313" key="2">
    <source>
        <dbReference type="EMBL" id="KAK7079231.1"/>
    </source>
</evidence>
<dbReference type="EMBL" id="JAXCGZ010007559">
    <property type="protein sequence ID" value="KAK7079231.1"/>
    <property type="molecule type" value="Genomic_DNA"/>
</dbReference>